<evidence type="ECO:0000313" key="3">
    <source>
        <dbReference type="Proteomes" id="UP000000719"/>
    </source>
</evidence>
<dbReference type="STRING" id="373903.Hore_12730"/>
<keyword evidence="2" id="KW-0378">Hydrolase</keyword>
<dbReference type="Pfam" id="PF13487">
    <property type="entry name" value="HD_5"/>
    <property type="match status" value="1"/>
</dbReference>
<reference evidence="2 3" key="1">
    <citation type="journal article" date="2009" name="PLoS ONE">
        <title>Genome analysis of the anaerobic thermohalophilic bacterium Halothermothrix orenii.</title>
        <authorList>
            <person name="Mavromatis K."/>
            <person name="Ivanova N."/>
            <person name="Anderson I."/>
            <person name="Lykidis A."/>
            <person name="Hooper S.D."/>
            <person name="Sun H."/>
            <person name="Kunin V."/>
            <person name="Lapidus A."/>
            <person name="Hugenholtz P."/>
            <person name="Patel B."/>
            <person name="Kyrpides N.C."/>
        </authorList>
    </citation>
    <scope>NUCLEOTIDE SEQUENCE [LARGE SCALE GENOMIC DNA]</scope>
    <source>
        <strain evidence="3">H 168 / OCM 544 / DSM 9562</strain>
    </source>
</reference>
<protein>
    <submittedName>
        <fullName evidence="2">Metal dependent phosphohydrolase</fullName>
    </submittedName>
</protein>
<feature type="domain" description="HD-GYP" evidence="1">
    <location>
        <begin position="5"/>
        <end position="192"/>
    </location>
</feature>
<evidence type="ECO:0000259" key="1">
    <source>
        <dbReference type="PROSITE" id="PS51832"/>
    </source>
</evidence>
<dbReference type="CDD" id="cd00077">
    <property type="entry name" value="HDc"/>
    <property type="match status" value="2"/>
</dbReference>
<dbReference type="Gene3D" id="1.10.3210.10">
    <property type="entry name" value="Hypothetical protein af1432"/>
    <property type="match status" value="2"/>
</dbReference>
<dbReference type="InterPro" id="IPR037522">
    <property type="entry name" value="HD_GYP_dom"/>
</dbReference>
<dbReference type="PANTHER" id="PTHR43155">
    <property type="entry name" value="CYCLIC DI-GMP PHOSPHODIESTERASE PA4108-RELATED"/>
    <property type="match status" value="1"/>
</dbReference>
<dbReference type="SUPFAM" id="SSF109604">
    <property type="entry name" value="HD-domain/PDEase-like"/>
    <property type="match status" value="2"/>
</dbReference>
<dbReference type="EMBL" id="CP001098">
    <property type="protein sequence ID" value="ACL70023.1"/>
    <property type="molecule type" value="Genomic_DNA"/>
</dbReference>
<proteinExistence type="predicted"/>
<name>B8CXK4_HALOH</name>
<dbReference type="eggNOG" id="COG2206">
    <property type="taxonomic scope" value="Bacteria"/>
</dbReference>
<gene>
    <name evidence="2" type="ordered locus">Hore_12730</name>
</gene>
<dbReference type="GO" id="GO:0016787">
    <property type="term" value="F:hydrolase activity"/>
    <property type="evidence" value="ECO:0007669"/>
    <property type="project" value="UniProtKB-KW"/>
</dbReference>
<sequence length="424" mass="48190">MDNRLDVSLYDVILCLSDTLDLISKTVVGHHEQVAYIASMLGEEMELSQDDKKNLTLAAFLHDVGAFYLNEGINNLRFDKEDDYHARVGYHLLMNSKPLSEIAPIVRYHHYDWSYGKGQTYNGEKVPLTAHVLHLADRIAVLIKSGADILNQRDKITRLIEMNSGNKFWPDAVEAFKRIQEKEYFWLNIISPKAIKGPLDAYNDIKRNYLGLEGLAELTKLFSQVIDFRSPFTATHSDGVAATATTLASSLGYSGNEILMMKIAGYLHDLGKLAVPVKILEKPGKLTREEYNIIKSHTYYTYQVLDNLKELAIIKQWASYHHERLDGNGYPFHLDSKDLPQGSRIMAVADVFTAITEDRPYRSGMGKEQAIKVLQSMASEGHLDQEIVELLLDNYTEFDQIRNHSQHSESKSYQEFREAVNGLN</sequence>
<dbReference type="SMART" id="SM00471">
    <property type="entry name" value="HDc"/>
    <property type="match status" value="2"/>
</dbReference>
<dbReference type="OrthoDB" id="9804747at2"/>
<dbReference type="Proteomes" id="UP000000719">
    <property type="component" value="Chromosome"/>
</dbReference>
<dbReference type="AlphaFoldDB" id="B8CXK4"/>
<dbReference type="KEGG" id="hor:Hore_12730"/>
<dbReference type="Pfam" id="PF01966">
    <property type="entry name" value="HD"/>
    <property type="match status" value="1"/>
</dbReference>
<feature type="domain" description="HD-GYP" evidence="1">
    <location>
        <begin position="211"/>
        <end position="407"/>
    </location>
</feature>
<accession>B8CXK4</accession>
<dbReference type="RefSeq" id="WP_012636207.1">
    <property type="nucleotide sequence ID" value="NC_011899.1"/>
</dbReference>
<keyword evidence="3" id="KW-1185">Reference proteome</keyword>
<dbReference type="InterPro" id="IPR003607">
    <property type="entry name" value="HD/PDEase_dom"/>
</dbReference>
<dbReference type="PROSITE" id="PS51832">
    <property type="entry name" value="HD_GYP"/>
    <property type="match status" value="2"/>
</dbReference>
<organism evidence="2 3">
    <name type="scientific">Halothermothrix orenii (strain H 168 / OCM 544 / DSM 9562)</name>
    <dbReference type="NCBI Taxonomy" id="373903"/>
    <lineage>
        <taxon>Bacteria</taxon>
        <taxon>Bacillati</taxon>
        <taxon>Bacillota</taxon>
        <taxon>Clostridia</taxon>
        <taxon>Halanaerobiales</taxon>
        <taxon>Halothermotrichaceae</taxon>
        <taxon>Halothermothrix</taxon>
    </lineage>
</organism>
<dbReference type="InterPro" id="IPR006674">
    <property type="entry name" value="HD_domain"/>
</dbReference>
<dbReference type="HOGENOM" id="CLU_040286_2_0_9"/>
<evidence type="ECO:0000313" key="2">
    <source>
        <dbReference type="EMBL" id="ACL70023.1"/>
    </source>
</evidence>
<dbReference type="PANTHER" id="PTHR43155:SF1">
    <property type="entry name" value="3'3'-CGAMP-SPECIFIC PHOSPHODIESTERASE 1"/>
    <property type="match status" value="1"/>
</dbReference>